<feature type="domain" description="SET" evidence="5">
    <location>
        <begin position="6"/>
        <end position="255"/>
    </location>
</feature>
<dbReference type="InterPro" id="IPR050869">
    <property type="entry name" value="H3K4_H4K5_MeTrfase"/>
</dbReference>
<dbReference type="InterPro" id="IPR001214">
    <property type="entry name" value="SET_dom"/>
</dbReference>
<organism evidence="7 8">
    <name type="scientific">Monosporascus ibericus</name>
    <dbReference type="NCBI Taxonomy" id="155417"/>
    <lineage>
        <taxon>Eukaryota</taxon>
        <taxon>Fungi</taxon>
        <taxon>Dikarya</taxon>
        <taxon>Ascomycota</taxon>
        <taxon>Pezizomycotina</taxon>
        <taxon>Sordariomycetes</taxon>
        <taxon>Xylariomycetidae</taxon>
        <taxon>Xylariales</taxon>
        <taxon>Xylariales incertae sedis</taxon>
        <taxon>Monosporascus</taxon>
    </lineage>
</organism>
<dbReference type="AlphaFoldDB" id="A0A4Q4STN0"/>
<feature type="domain" description="MYND-type" evidence="6">
    <location>
        <begin position="57"/>
        <end position="98"/>
    </location>
</feature>
<dbReference type="EMBL" id="QJNU01001577">
    <property type="protein sequence ID" value="RYO74818.1"/>
    <property type="molecule type" value="Genomic_DNA"/>
</dbReference>
<reference evidence="7 8" key="1">
    <citation type="submission" date="2018-06" db="EMBL/GenBank/DDBJ databases">
        <title>Complete Genomes of Monosporascus.</title>
        <authorList>
            <person name="Robinson A.J."/>
            <person name="Natvig D.O."/>
        </authorList>
    </citation>
    <scope>NUCLEOTIDE SEQUENCE [LARGE SCALE GENOMIC DNA]</scope>
    <source>
        <strain evidence="7 8">CBS 110550</strain>
    </source>
</reference>
<dbReference type="PROSITE" id="PS50865">
    <property type="entry name" value="ZF_MYND_2"/>
    <property type="match status" value="1"/>
</dbReference>
<evidence type="ECO:0000259" key="5">
    <source>
        <dbReference type="PROSITE" id="PS50280"/>
    </source>
</evidence>
<keyword evidence="1" id="KW-0479">Metal-binding</keyword>
<dbReference type="Gene3D" id="2.170.270.10">
    <property type="entry name" value="SET domain"/>
    <property type="match status" value="1"/>
</dbReference>
<dbReference type="GO" id="GO:0008270">
    <property type="term" value="F:zinc ion binding"/>
    <property type="evidence" value="ECO:0007669"/>
    <property type="project" value="UniProtKB-KW"/>
</dbReference>
<name>A0A4Q4STN0_9PEZI</name>
<evidence type="ECO:0000313" key="7">
    <source>
        <dbReference type="EMBL" id="RYO74818.1"/>
    </source>
</evidence>
<dbReference type="STRING" id="155417.A0A4Q4STN0"/>
<comment type="caution">
    <text evidence="7">The sequence shown here is derived from an EMBL/GenBank/DDBJ whole genome shotgun (WGS) entry which is preliminary data.</text>
</comment>
<dbReference type="Gene3D" id="6.10.140.2220">
    <property type="match status" value="1"/>
</dbReference>
<evidence type="ECO:0000259" key="6">
    <source>
        <dbReference type="PROSITE" id="PS50865"/>
    </source>
</evidence>
<gene>
    <name evidence="7" type="ORF">DL764_010701</name>
</gene>
<evidence type="ECO:0000256" key="3">
    <source>
        <dbReference type="ARBA" id="ARBA00022833"/>
    </source>
</evidence>
<evidence type="ECO:0000256" key="1">
    <source>
        <dbReference type="ARBA" id="ARBA00022723"/>
    </source>
</evidence>
<protein>
    <submittedName>
        <fullName evidence="7">Uncharacterized protein</fullName>
    </submittedName>
</protein>
<dbReference type="PROSITE" id="PS50280">
    <property type="entry name" value="SET"/>
    <property type="match status" value="1"/>
</dbReference>
<dbReference type="GO" id="GO:0005634">
    <property type="term" value="C:nucleus"/>
    <property type="evidence" value="ECO:0007669"/>
    <property type="project" value="TreeGrafter"/>
</dbReference>
<dbReference type="PANTHER" id="PTHR12197">
    <property type="entry name" value="HISTONE-LYSINE N-METHYLTRANSFERASE SMYD"/>
    <property type="match status" value="1"/>
</dbReference>
<sequence>MPSVPETLTLAGTRPSARPRGRCLAATRAFAPGELVATFDDDPLVATPDSAHLSTTCSHCLMSPSGAAVRACTGCRTAHYCSAACQRADWSRAHKGECRAFGRVRAEGRDAAALPTPVRALMRLLLLLAAADNKRSSAAAAVGELEGHVGEFRRAGGDRWRDMELQALAALHYLGREASPESVTDAVEILCKLQVNSFNRADADLVESGLLLHPALAMVNHSCMPNAFVQFVGRRAILRAYRAIEEGEEVEISYIECALHRSHRQEALRSRYHFDCSCVKCTEDLDVYQACQRYPHLELNSFSLTPDLQAFQKPLIKHFLGSNIPLQRNVEEIYSRCSGSLQGLDTLGKREELRRRWGTCEQLRKAMLFAIEPLAQFLVEASIYFGEQDDFAAALAVSCFVALQSDPYRNPMPFAVQRVKGVFMIAKILTNTAPGVTSPPTNATTGTVRSKLTEILAKMDQITVCQVVLTLVLRWGPAAHSNDWQVCSQAKDLLKDIESLPGREKEYAMVNAFLKNPSGPDGGLFFKIGVLKPIQELSEIAMDILSAEFES</sequence>
<dbReference type="PANTHER" id="PTHR12197:SF251">
    <property type="entry name" value="EG:BACR7C10.4 PROTEIN"/>
    <property type="match status" value="1"/>
</dbReference>
<dbReference type="Pfam" id="PF01753">
    <property type="entry name" value="zf-MYND"/>
    <property type="match status" value="1"/>
</dbReference>
<dbReference type="SUPFAM" id="SSF82199">
    <property type="entry name" value="SET domain"/>
    <property type="match status" value="1"/>
</dbReference>
<proteinExistence type="predicted"/>
<dbReference type="Proteomes" id="UP000293360">
    <property type="component" value="Unassembled WGS sequence"/>
</dbReference>
<keyword evidence="3" id="KW-0862">Zinc</keyword>
<dbReference type="OrthoDB" id="265717at2759"/>
<keyword evidence="8" id="KW-1185">Reference proteome</keyword>
<dbReference type="InterPro" id="IPR046341">
    <property type="entry name" value="SET_dom_sf"/>
</dbReference>
<evidence type="ECO:0000256" key="2">
    <source>
        <dbReference type="ARBA" id="ARBA00022771"/>
    </source>
</evidence>
<evidence type="ECO:0000313" key="8">
    <source>
        <dbReference type="Proteomes" id="UP000293360"/>
    </source>
</evidence>
<keyword evidence="2 4" id="KW-0863">Zinc-finger</keyword>
<accession>A0A4Q4STN0</accession>
<evidence type="ECO:0000256" key="4">
    <source>
        <dbReference type="PROSITE-ProRule" id="PRU00134"/>
    </source>
</evidence>
<dbReference type="Gene3D" id="1.10.220.160">
    <property type="match status" value="1"/>
</dbReference>
<dbReference type="InterPro" id="IPR002893">
    <property type="entry name" value="Znf_MYND"/>
</dbReference>
<dbReference type="Pfam" id="PF00856">
    <property type="entry name" value="SET"/>
    <property type="match status" value="1"/>
</dbReference>